<dbReference type="EC" id="3.6.1.-" evidence="10"/>
<evidence type="ECO:0000256" key="8">
    <source>
        <dbReference type="ARBA" id="ARBA00022884"/>
    </source>
</evidence>
<evidence type="ECO:0000256" key="10">
    <source>
        <dbReference type="HAMAP-Rule" id="MF_01820"/>
    </source>
</evidence>
<dbReference type="STRING" id="80852.AWOD_II_0038"/>
<keyword evidence="9 10" id="KW-0342">GTP-binding</keyword>
<dbReference type="Gene3D" id="3.40.50.300">
    <property type="entry name" value="P-loop containing nucleotide triphosphate hydrolases"/>
    <property type="match status" value="1"/>
</dbReference>
<dbReference type="GO" id="GO:0003924">
    <property type="term" value="F:GTPase activity"/>
    <property type="evidence" value="ECO:0007669"/>
    <property type="project" value="UniProtKB-UniRule"/>
</dbReference>
<dbReference type="Pfam" id="PF03193">
    <property type="entry name" value="RsgA_GTPase"/>
    <property type="match status" value="1"/>
</dbReference>
<comment type="similarity">
    <text evidence="10">Belongs to the TRAFAC class YlqF/YawG GTPase family. RsgA subfamily.</text>
</comment>
<feature type="binding site" evidence="10">
    <location>
        <begin position="193"/>
        <end position="201"/>
    </location>
    <ligand>
        <name>GTP</name>
        <dbReference type="ChEBI" id="CHEBI:37565"/>
    </ligand>
</feature>
<keyword evidence="8 10" id="KW-0694">RNA-binding</keyword>
<dbReference type="GO" id="GO:0005525">
    <property type="term" value="F:GTP binding"/>
    <property type="evidence" value="ECO:0007669"/>
    <property type="project" value="UniProtKB-UniRule"/>
</dbReference>
<dbReference type="PROSITE" id="PS51721">
    <property type="entry name" value="G_CP"/>
    <property type="match status" value="1"/>
</dbReference>
<dbReference type="GO" id="GO:0005737">
    <property type="term" value="C:cytoplasm"/>
    <property type="evidence" value="ECO:0007669"/>
    <property type="project" value="UniProtKB-SubCell"/>
</dbReference>
<feature type="binding site" evidence="10">
    <location>
        <begin position="141"/>
        <end position="144"/>
    </location>
    <ligand>
        <name>GTP</name>
        <dbReference type="ChEBI" id="CHEBI:37565"/>
    </ligand>
</feature>
<evidence type="ECO:0000256" key="9">
    <source>
        <dbReference type="ARBA" id="ARBA00023134"/>
    </source>
</evidence>
<keyword evidence="6 10" id="KW-0378">Hydrolase</keyword>
<sequence length="353" mass="39115">MSEQILTLSQLGWRPYFQQQLTLDDLTDLQTGRIIEQHRSSIIVLSEQGQVSLLPPSGDDRVCVGDWVLFDENLRIQRVLDRQSLFDRKAPGSKVATQLIAANVDNVMIVCSLNNDFNLSRIERYLAIAKEAEVEPVVVLTKADLCDDADDKQDQVQKLNRMMSVYSVNALDTNDLVALHSYCKNGQTIAFLGSSGVGKSTLVNGLLGFEALKTGDIREDDSKGRHTTTHRALKLMPQGGLLMDTPGMRELQLSDCEQGVSATFSEITDLAEKCRFGDCTHISEPGCAVLKAVESGELEERRLVSYQKLMREQAINGATLAEQRAKDKAFGKMVHGAIADARSRKKDYESNAY</sequence>
<dbReference type="GeneID" id="28542285"/>
<dbReference type="NCBIfam" id="TIGR00157">
    <property type="entry name" value="ribosome small subunit-dependent GTPase A"/>
    <property type="match status" value="1"/>
</dbReference>
<evidence type="ECO:0000256" key="1">
    <source>
        <dbReference type="ARBA" id="ARBA00022490"/>
    </source>
</evidence>
<dbReference type="GO" id="GO:0019843">
    <property type="term" value="F:rRNA binding"/>
    <property type="evidence" value="ECO:0007669"/>
    <property type="project" value="UniProtKB-KW"/>
</dbReference>
<comment type="subcellular location">
    <subcellularLocation>
        <location evidence="10">Cytoplasm</location>
    </subcellularLocation>
</comment>
<protein>
    <recommendedName>
        <fullName evidence="10">Small ribosomal subunit biogenesis GTPase RsgA</fullName>
        <ecNumber evidence="10">3.6.1.-</ecNumber>
    </recommendedName>
</protein>
<dbReference type="CDD" id="cd01854">
    <property type="entry name" value="YjeQ_EngC"/>
    <property type="match status" value="1"/>
</dbReference>
<dbReference type="GO" id="GO:0042274">
    <property type="term" value="P:ribosomal small subunit biogenesis"/>
    <property type="evidence" value="ECO:0007669"/>
    <property type="project" value="UniProtKB-UniRule"/>
</dbReference>
<evidence type="ECO:0000256" key="3">
    <source>
        <dbReference type="ARBA" id="ARBA00022723"/>
    </source>
</evidence>
<name>A0A090I8W6_9GAMM</name>
<feature type="domain" description="CP-type G" evidence="12">
    <location>
        <begin position="93"/>
        <end position="251"/>
    </location>
</feature>
<dbReference type="HAMAP" id="MF_01820">
    <property type="entry name" value="GTPase_RsgA"/>
    <property type="match status" value="1"/>
</dbReference>
<evidence type="ECO:0000256" key="7">
    <source>
        <dbReference type="ARBA" id="ARBA00022833"/>
    </source>
</evidence>
<evidence type="ECO:0000256" key="4">
    <source>
        <dbReference type="ARBA" id="ARBA00022730"/>
    </source>
</evidence>
<dbReference type="Gene3D" id="1.10.40.50">
    <property type="entry name" value="Probable gtpase engc, domain 3"/>
    <property type="match status" value="1"/>
</dbReference>
<dbReference type="InterPro" id="IPR010914">
    <property type="entry name" value="RsgA_GTPase_dom"/>
</dbReference>
<dbReference type="PROSITE" id="PS50936">
    <property type="entry name" value="ENGC_GTPASE"/>
    <property type="match status" value="1"/>
</dbReference>
<comment type="subunit">
    <text evidence="10">Monomer. Associates with 30S ribosomal subunit, binds 16S rRNA.</text>
</comment>
<dbReference type="PANTHER" id="PTHR32120">
    <property type="entry name" value="SMALL RIBOSOMAL SUBUNIT BIOGENESIS GTPASE RSGA"/>
    <property type="match status" value="1"/>
</dbReference>
<keyword evidence="4 10" id="KW-0699">rRNA-binding</keyword>
<comment type="function">
    <text evidence="10">One of several proteins that assist in the late maturation steps of the functional core of the 30S ribosomal subunit. Helps release RbfA from mature subunits. May play a role in the assembly of ribosomal proteins into the subunit. Circularly permuted GTPase that catalyzes slow GTP hydrolysis, GTPase activity is stimulated by the 30S ribosomal subunit.</text>
</comment>
<evidence type="ECO:0000256" key="6">
    <source>
        <dbReference type="ARBA" id="ARBA00022801"/>
    </source>
</evidence>
<dbReference type="SUPFAM" id="SSF52540">
    <property type="entry name" value="P-loop containing nucleoside triphosphate hydrolases"/>
    <property type="match status" value="1"/>
</dbReference>
<feature type="binding site" evidence="10">
    <location>
        <position position="281"/>
    </location>
    <ligand>
        <name>Zn(2+)</name>
        <dbReference type="ChEBI" id="CHEBI:29105"/>
    </ligand>
</feature>
<dbReference type="KEGG" id="awd:AWOD_II_0038"/>
<keyword evidence="3 10" id="KW-0479">Metal-binding</keyword>
<keyword evidence="2 10" id="KW-0690">Ribosome biogenesis</keyword>
<evidence type="ECO:0000313" key="13">
    <source>
        <dbReference type="EMBL" id="CED56697.1"/>
    </source>
</evidence>
<feature type="binding site" evidence="10">
    <location>
        <position position="279"/>
    </location>
    <ligand>
        <name>Zn(2+)</name>
        <dbReference type="ChEBI" id="CHEBI:29105"/>
    </ligand>
</feature>
<dbReference type="InterPro" id="IPR027417">
    <property type="entry name" value="P-loop_NTPase"/>
</dbReference>
<comment type="cofactor">
    <cofactor evidence="10">
        <name>Zn(2+)</name>
        <dbReference type="ChEBI" id="CHEBI:29105"/>
    </cofactor>
    <text evidence="10">Binds 1 zinc ion per subunit.</text>
</comment>
<evidence type="ECO:0000313" key="14">
    <source>
        <dbReference type="Proteomes" id="UP000032427"/>
    </source>
</evidence>
<accession>A0A090I8W6</accession>
<dbReference type="GO" id="GO:0046872">
    <property type="term" value="F:metal ion binding"/>
    <property type="evidence" value="ECO:0007669"/>
    <property type="project" value="UniProtKB-KW"/>
</dbReference>
<dbReference type="InterPro" id="IPR004881">
    <property type="entry name" value="Ribosome_biogen_GTPase_RsgA"/>
</dbReference>
<dbReference type="PANTHER" id="PTHR32120:SF10">
    <property type="entry name" value="SMALL RIBOSOMAL SUBUNIT BIOGENESIS GTPASE RSGA"/>
    <property type="match status" value="1"/>
</dbReference>
<feature type="domain" description="EngC GTPase" evidence="11">
    <location>
        <begin position="102"/>
        <end position="249"/>
    </location>
</feature>
<organism evidence="13 14">
    <name type="scientific">Aliivibrio wodanis</name>
    <dbReference type="NCBI Taxonomy" id="80852"/>
    <lineage>
        <taxon>Bacteria</taxon>
        <taxon>Pseudomonadati</taxon>
        <taxon>Pseudomonadota</taxon>
        <taxon>Gammaproteobacteria</taxon>
        <taxon>Vibrionales</taxon>
        <taxon>Vibrionaceae</taxon>
        <taxon>Aliivibrio</taxon>
    </lineage>
</organism>
<dbReference type="Proteomes" id="UP000032427">
    <property type="component" value="Chromosome 2"/>
</dbReference>
<keyword evidence="5 10" id="KW-0547">Nucleotide-binding</keyword>
<evidence type="ECO:0000259" key="12">
    <source>
        <dbReference type="PROSITE" id="PS51721"/>
    </source>
</evidence>
<evidence type="ECO:0000256" key="5">
    <source>
        <dbReference type="ARBA" id="ARBA00022741"/>
    </source>
</evidence>
<feature type="binding site" evidence="10">
    <location>
        <position position="274"/>
    </location>
    <ligand>
        <name>Zn(2+)</name>
        <dbReference type="ChEBI" id="CHEBI:29105"/>
    </ligand>
</feature>
<dbReference type="OrthoDB" id="9809485at2"/>
<proteinExistence type="inferred from homology"/>
<dbReference type="InterPro" id="IPR030378">
    <property type="entry name" value="G_CP_dom"/>
</dbReference>
<keyword evidence="7 10" id="KW-0862">Zinc</keyword>
<feature type="binding site" evidence="10">
    <location>
        <position position="287"/>
    </location>
    <ligand>
        <name>Zn(2+)</name>
        <dbReference type="ChEBI" id="CHEBI:29105"/>
    </ligand>
</feature>
<evidence type="ECO:0000256" key="2">
    <source>
        <dbReference type="ARBA" id="ARBA00022517"/>
    </source>
</evidence>
<keyword evidence="14" id="KW-1185">Reference proteome</keyword>
<reference evidence="14" key="1">
    <citation type="submission" date="2014-09" db="EMBL/GenBank/DDBJ databases">
        <authorList>
            <person name="Hjerde E."/>
        </authorList>
    </citation>
    <scope>NUCLEOTIDE SEQUENCE [LARGE SCALE GENOMIC DNA]</scope>
    <source>
        <strain evidence="14">06/09/139</strain>
    </source>
</reference>
<dbReference type="HOGENOM" id="CLU_033617_0_1_6"/>
<dbReference type="PATRIC" id="fig|80852.17.peg.2772"/>
<evidence type="ECO:0000259" key="11">
    <source>
        <dbReference type="PROSITE" id="PS50936"/>
    </source>
</evidence>
<gene>
    <name evidence="10" type="primary">rsgA</name>
    <name evidence="13" type="ORF">AWOD_II_0038</name>
</gene>
<dbReference type="AlphaFoldDB" id="A0A090I8W6"/>
<keyword evidence="1 10" id="KW-0963">Cytoplasm</keyword>
<dbReference type="EMBL" id="LN554847">
    <property type="protein sequence ID" value="CED56697.1"/>
    <property type="molecule type" value="Genomic_DNA"/>
</dbReference>